<dbReference type="VEuPathDB" id="TriTrypDB:TM35_000232370"/>
<keyword evidence="1" id="KW-0547">Nucleotide-binding</keyword>
<dbReference type="STRING" id="67003.A0A1X0NRC4"/>
<dbReference type="SMART" id="SM00176">
    <property type="entry name" value="RAN"/>
    <property type="match status" value="1"/>
</dbReference>
<feature type="region of interest" description="Disordered" evidence="2">
    <location>
        <begin position="182"/>
        <end position="201"/>
    </location>
</feature>
<accession>A0A1X0NRC4</accession>
<dbReference type="Pfam" id="PF00071">
    <property type="entry name" value="Ras"/>
    <property type="match status" value="1"/>
</dbReference>
<dbReference type="InterPro" id="IPR027417">
    <property type="entry name" value="P-loop_NTPase"/>
</dbReference>
<dbReference type="EMBL" id="NBCO01000023">
    <property type="protein sequence ID" value="ORC87266.1"/>
    <property type="molecule type" value="Genomic_DNA"/>
</dbReference>
<dbReference type="GO" id="GO:0003924">
    <property type="term" value="F:GTPase activity"/>
    <property type="evidence" value="ECO:0007669"/>
    <property type="project" value="InterPro"/>
</dbReference>
<organism evidence="3 4">
    <name type="scientific">Trypanosoma theileri</name>
    <dbReference type="NCBI Taxonomy" id="67003"/>
    <lineage>
        <taxon>Eukaryota</taxon>
        <taxon>Discoba</taxon>
        <taxon>Euglenozoa</taxon>
        <taxon>Kinetoplastea</taxon>
        <taxon>Metakinetoplastina</taxon>
        <taxon>Trypanosomatida</taxon>
        <taxon>Trypanosomatidae</taxon>
        <taxon>Trypanosoma</taxon>
    </lineage>
</organism>
<sequence length="221" mass="24653">MLGEGRVGKTSLLQRFVNNSFDDDCSSTTKASMYANVKIDLSNGTVAVLSIWDTAGQERYHALGPIYYRDAHGAVLLYDITDYESFLKVKIWLKELQEVVGSQNISVVIVGNKIDLERERRVPVREAEDWARQQNAKHFIVSAKLGIRVAEPFEAVAANVVDRIEKSSRIVEESLKPVSDGMTSKMPVRLGVPPPRSRGVKINLNETSDDYVSPAERHCSC</sequence>
<dbReference type="PROSITE" id="PS51419">
    <property type="entry name" value="RAB"/>
    <property type="match status" value="1"/>
</dbReference>
<dbReference type="InterPro" id="IPR005225">
    <property type="entry name" value="Small_GTP-bd"/>
</dbReference>
<evidence type="ECO:0000256" key="2">
    <source>
        <dbReference type="SAM" id="MobiDB-lite"/>
    </source>
</evidence>
<dbReference type="SMART" id="SM00174">
    <property type="entry name" value="RHO"/>
    <property type="match status" value="1"/>
</dbReference>
<dbReference type="OrthoDB" id="63533at2759"/>
<protein>
    <submittedName>
        <fullName evidence="3">Ras-related protein Rab21</fullName>
    </submittedName>
</protein>
<dbReference type="GO" id="GO:0005525">
    <property type="term" value="F:GTP binding"/>
    <property type="evidence" value="ECO:0007669"/>
    <property type="project" value="InterPro"/>
</dbReference>
<dbReference type="SUPFAM" id="SSF52540">
    <property type="entry name" value="P-loop containing nucleoside triphosphate hydrolases"/>
    <property type="match status" value="1"/>
</dbReference>
<dbReference type="FunFam" id="3.40.50.300:FF:000808">
    <property type="entry name" value="Small GTP-binding protein, putative"/>
    <property type="match status" value="1"/>
</dbReference>
<dbReference type="PROSITE" id="PS51421">
    <property type="entry name" value="RAS"/>
    <property type="match status" value="1"/>
</dbReference>
<proteinExistence type="predicted"/>
<name>A0A1X0NRC4_9TRYP</name>
<dbReference type="NCBIfam" id="TIGR00231">
    <property type="entry name" value="small_GTP"/>
    <property type="match status" value="1"/>
</dbReference>
<evidence type="ECO:0000313" key="4">
    <source>
        <dbReference type="Proteomes" id="UP000192257"/>
    </source>
</evidence>
<reference evidence="3 4" key="1">
    <citation type="submission" date="2017-03" db="EMBL/GenBank/DDBJ databases">
        <title>An alternative strategy for trypanosome survival in the mammalian bloodstream revealed through genome and transcriptome analysis of the ubiquitous bovine parasite Trypanosoma (Megatrypanum) theileri.</title>
        <authorList>
            <person name="Kelly S."/>
            <person name="Ivens A."/>
            <person name="Mott A."/>
            <person name="O'Neill E."/>
            <person name="Emms D."/>
            <person name="Macleod O."/>
            <person name="Voorheis P."/>
            <person name="Matthews J."/>
            <person name="Matthews K."/>
            <person name="Carrington M."/>
        </authorList>
    </citation>
    <scope>NUCLEOTIDE SEQUENCE [LARGE SCALE GENOMIC DNA]</scope>
    <source>
        <strain evidence="3">Edinburgh</strain>
    </source>
</reference>
<dbReference type="RefSeq" id="XP_028881332.1">
    <property type="nucleotide sequence ID" value="XM_029027477.1"/>
</dbReference>
<dbReference type="SMART" id="SM00173">
    <property type="entry name" value="RAS"/>
    <property type="match status" value="1"/>
</dbReference>
<dbReference type="GeneID" id="39987257"/>
<evidence type="ECO:0000313" key="3">
    <source>
        <dbReference type="EMBL" id="ORC87266.1"/>
    </source>
</evidence>
<dbReference type="PROSITE" id="PS51420">
    <property type="entry name" value="RHO"/>
    <property type="match status" value="1"/>
</dbReference>
<keyword evidence="4" id="KW-1185">Reference proteome</keyword>
<gene>
    <name evidence="3" type="ORF">TM35_000232370</name>
</gene>
<dbReference type="PANTHER" id="PTHR47978">
    <property type="match status" value="1"/>
</dbReference>
<dbReference type="PRINTS" id="PR00449">
    <property type="entry name" value="RASTRNSFRMNG"/>
</dbReference>
<dbReference type="InterPro" id="IPR001806">
    <property type="entry name" value="Small_GTPase"/>
</dbReference>
<dbReference type="Gene3D" id="3.40.50.300">
    <property type="entry name" value="P-loop containing nucleotide triphosphate hydrolases"/>
    <property type="match status" value="1"/>
</dbReference>
<dbReference type="AlphaFoldDB" id="A0A1X0NRC4"/>
<dbReference type="Proteomes" id="UP000192257">
    <property type="component" value="Unassembled WGS sequence"/>
</dbReference>
<evidence type="ECO:0000256" key="1">
    <source>
        <dbReference type="ARBA" id="ARBA00022741"/>
    </source>
</evidence>
<dbReference type="SMART" id="SM00175">
    <property type="entry name" value="RAB"/>
    <property type="match status" value="1"/>
</dbReference>
<comment type="caution">
    <text evidence="3">The sequence shown here is derived from an EMBL/GenBank/DDBJ whole genome shotgun (WGS) entry which is preliminary data.</text>
</comment>